<protein>
    <submittedName>
        <fullName evidence="2">AraC family transcriptional regulator</fullName>
    </submittedName>
</protein>
<dbReference type="Proteomes" id="UP000305546">
    <property type="component" value="Unassembled WGS sequence"/>
</dbReference>
<dbReference type="AlphaFoldDB" id="A0A5C4LWC7"/>
<dbReference type="InterPro" id="IPR018060">
    <property type="entry name" value="HTH_AraC"/>
</dbReference>
<sequence>MADVASYCGFMDLSELTADYGAEFGDAPIETLLCAA</sequence>
<keyword evidence="3" id="KW-1185">Reference proteome</keyword>
<dbReference type="EMBL" id="VDFW01000028">
    <property type="protein sequence ID" value="TNC22251.1"/>
    <property type="molecule type" value="Genomic_DNA"/>
</dbReference>
<gene>
    <name evidence="2" type="ORF">FG385_26110</name>
</gene>
<evidence type="ECO:0000313" key="3">
    <source>
        <dbReference type="Proteomes" id="UP000305546"/>
    </source>
</evidence>
<dbReference type="PROSITE" id="PS01124">
    <property type="entry name" value="HTH_ARAC_FAMILY_2"/>
    <property type="match status" value="1"/>
</dbReference>
<organism evidence="2 3">
    <name type="scientific">Amycolatopsis alkalitolerans</name>
    <dbReference type="NCBI Taxonomy" id="2547244"/>
    <lineage>
        <taxon>Bacteria</taxon>
        <taxon>Bacillati</taxon>
        <taxon>Actinomycetota</taxon>
        <taxon>Actinomycetes</taxon>
        <taxon>Pseudonocardiales</taxon>
        <taxon>Pseudonocardiaceae</taxon>
        <taxon>Amycolatopsis</taxon>
    </lineage>
</organism>
<evidence type="ECO:0000259" key="1">
    <source>
        <dbReference type="PROSITE" id="PS01124"/>
    </source>
</evidence>
<dbReference type="GO" id="GO:0003700">
    <property type="term" value="F:DNA-binding transcription factor activity"/>
    <property type="evidence" value="ECO:0007669"/>
    <property type="project" value="InterPro"/>
</dbReference>
<comment type="caution">
    <text evidence="2">The sequence shown here is derived from an EMBL/GenBank/DDBJ whole genome shotgun (WGS) entry which is preliminary data.</text>
</comment>
<feature type="domain" description="HTH araC/xylS-type" evidence="1">
    <location>
        <begin position="1"/>
        <end position="34"/>
    </location>
</feature>
<accession>A0A5C4LWC7</accession>
<dbReference type="GO" id="GO:0043565">
    <property type="term" value="F:sequence-specific DNA binding"/>
    <property type="evidence" value="ECO:0007669"/>
    <property type="project" value="InterPro"/>
</dbReference>
<proteinExistence type="predicted"/>
<name>A0A5C4LWC7_9PSEU</name>
<reference evidence="2 3" key="1">
    <citation type="submission" date="2019-06" db="EMBL/GenBank/DDBJ databases">
        <title>Amycolatopsis alkalitolerans sp. nov., isolated from Gastrodia elata Blume.</title>
        <authorList>
            <person name="Narsing Rao M.P."/>
            <person name="Li W.J."/>
        </authorList>
    </citation>
    <scope>NUCLEOTIDE SEQUENCE [LARGE SCALE GENOMIC DNA]</scope>
    <source>
        <strain evidence="2 3">SYSUP0005</strain>
    </source>
</reference>
<evidence type="ECO:0000313" key="2">
    <source>
        <dbReference type="EMBL" id="TNC22251.1"/>
    </source>
</evidence>